<dbReference type="Pfam" id="PF00501">
    <property type="entry name" value="AMP-binding"/>
    <property type="match status" value="1"/>
</dbReference>
<dbReference type="RefSeq" id="WP_197231045.1">
    <property type="nucleotide sequence ID" value="NZ_SJPV01000001.1"/>
</dbReference>
<dbReference type="AlphaFoldDB" id="A0A5C6DYJ0"/>
<organism evidence="4 5">
    <name type="scientific">Novipirellula artificiosorum</name>
    <dbReference type="NCBI Taxonomy" id="2528016"/>
    <lineage>
        <taxon>Bacteria</taxon>
        <taxon>Pseudomonadati</taxon>
        <taxon>Planctomycetota</taxon>
        <taxon>Planctomycetia</taxon>
        <taxon>Pirellulales</taxon>
        <taxon>Pirellulaceae</taxon>
        <taxon>Novipirellula</taxon>
    </lineage>
</organism>
<evidence type="ECO:0000313" key="4">
    <source>
        <dbReference type="EMBL" id="TWU42503.1"/>
    </source>
</evidence>
<feature type="domain" description="AMP-dependent synthetase/ligase" evidence="2">
    <location>
        <begin position="33"/>
        <end position="418"/>
    </location>
</feature>
<evidence type="ECO:0000256" key="1">
    <source>
        <dbReference type="SAM" id="Phobius"/>
    </source>
</evidence>
<protein>
    <submittedName>
        <fullName evidence="4">Long-chain-fatty-acid--CoA ligase</fullName>
        <ecNumber evidence="4">6.2.1.3</ecNumber>
    </submittedName>
</protein>
<dbReference type="Pfam" id="PF13193">
    <property type="entry name" value="AMP-binding_C"/>
    <property type="match status" value="1"/>
</dbReference>
<dbReference type="Gene3D" id="3.40.50.12780">
    <property type="entry name" value="N-terminal domain of ligase-like"/>
    <property type="match status" value="1"/>
</dbReference>
<dbReference type="InterPro" id="IPR000873">
    <property type="entry name" value="AMP-dep_synth/lig_dom"/>
</dbReference>
<dbReference type="EC" id="6.2.1.3" evidence="4"/>
<dbReference type="PANTHER" id="PTHR43767">
    <property type="entry name" value="LONG-CHAIN-FATTY-ACID--COA LIGASE"/>
    <property type="match status" value="1"/>
</dbReference>
<dbReference type="PANTHER" id="PTHR43767:SF1">
    <property type="entry name" value="NONRIBOSOMAL PEPTIDE SYNTHASE PES1 (EUROFUNG)-RELATED"/>
    <property type="match status" value="1"/>
</dbReference>
<feature type="transmembrane region" description="Helical" evidence="1">
    <location>
        <begin position="257"/>
        <end position="278"/>
    </location>
</feature>
<keyword evidence="1" id="KW-0472">Membrane</keyword>
<dbReference type="InterPro" id="IPR042099">
    <property type="entry name" value="ANL_N_sf"/>
</dbReference>
<dbReference type="Proteomes" id="UP000319143">
    <property type="component" value="Unassembled WGS sequence"/>
</dbReference>
<dbReference type="SUPFAM" id="SSF56801">
    <property type="entry name" value="Acetyl-CoA synthetase-like"/>
    <property type="match status" value="1"/>
</dbReference>
<evidence type="ECO:0000259" key="3">
    <source>
        <dbReference type="Pfam" id="PF13193"/>
    </source>
</evidence>
<dbReference type="Gene3D" id="3.30.300.30">
    <property type="match status" value="1"/>
</dbReference>
<gene>
    <name evidence="4" type="primary">lcfB_1</name>
    <name evidence="4" type="ORF">Poly41_08000</name>
</gene>
<keyword evidence="1" id="KW-0812">Transmembrane</keyword>
<comment type="caution">
    <text evidence="4">The sequence shown here is derived from an EMBL/GenBank/DDBJ whole genome shotgun (WGS) entry which is preliminary data.</text>
</comment>
<proteinExistence type="predicted"/>
<sequence length="551" mass="61180">MGHLLQNRQASVPTLVEGIAYYKGLPAFGLLRYAAEVIPDRDAVIYGSQCWTYAQLNHDSVRAAAMLQRLGIAPGDRVGVLLPNVPEFLIAINGIWRCGGIVVALSPLMVPDEVTQLVQQTKCRVVITLDMLAHLLGGCQSHLEKTLYVSIREHLPSLKQIGYLWVRMQRTGVLSLPSDASHSWFWNEIEQARREWKPVAIDPATDPAYILPTGGTTGSPKSVTLSHENMVANAWQQFQWAGRTFASETMMAVLPFFHSYGVSAIAMGGAAMGATLILHHRFNARQVIQLMQQHQPTVLHAVPAMLVAFNERLRDYPADLRSLKWVICGGAPLEAKIAEEFTEHCGAVVVEGFGLSESSPVTHVGDLFSEPRYGTIGYPLPETRCRIIEESLSGIRDVGVNQVGELLIRGPQVMLGYWENPTATAEALRDGWLFTGDLAMRDREGLFEIVGRKKDLIITSGFNVYPAEVEAVLRTVEGVQDAAVVSAPDPKRGEVVKAFIVMKPGSVWDEEKLRQHCRDHLSKHKQPRLYERCSGDLPRNFLGKVVRRRLR</sequence>
<evidence type="ECO:0000313" key="5">
    <source>
        <dbReference type="Proteomes" id="UP000319143"/>
    </source>
</evidence>
<dbReference type="PROSITE" id="PS00455">
    <property type="entry name" value="AMP_BINDING"/>
    <property type="match status" value="1"/>
</dbReference>
<dbReference type="InterPro" id="IPR020845">
    <property type="entry name" value="AMP-binding_CS"/>
</dbReference>
<reference evidence="4 5" key="1">
    <citation type="submission" date="2019-02" db="EMBL/GenBank/DDBJ databases">
        <title>Deep-cultivation of Planctomycetes and their phenomic and genomic characterization uncovers novel biology.</title>
        <authorList>
            <person name="Wiegand S."/>
            <person name="Jogler M."/>
            <person name="Boedeker C."/>
            <person name="Pinto D."/>
            <person name="Vollmers J."/>
            <person name="Rivas-Marin E."/>
            <person name="Kohn T."/>
            <person name="Peeters S.H."/>
            <person name="Heuer A."/>
            <person name="Rast P."/>
            <person name="Oberbeckmann S."/>
            <person name="Bunk B."/>
            <person name="Jeske O."/>
            <person name="Meyerdierks A."/>
            <person name="Storesund J.E."/>
            <person name="Kallscheuer N."/>
            <person name="Luecker S."/>
            <person name="Lage O.M."/>
            <person name="Pohl T."/>
            <person name="Merkel B.J."/>
            <person name="Hornburger P."/>
            <person name="Mueller R.-W."/>
            <person name="Bruemmer F."/>
            <person name="Labrenz M."/>
            <person name="Spormann A.M."/>
            <person name="Op Den Camp H."/>
            <person name="Overmann J."/>
            <person name="Amann R."/>
            <person name="Jetten M.S.M."/>
            <person name="Mascher T."/>
            <person name="Medema M.H."/>
            <person name="Devos D.P."/>
            <person name="Kaster A.-K."/>
            <person name="Ovreas L."/>
            <person name="Rohde M."/>
            <person name="Galperin M.Y."/>
            <person name="Jogler C."/>
        </authorList>
    </citation>
    <scope>NUCLEOTIDE SEQUENCE [LARGE SCALE GENOMIC DNA]</scope>
    <source>
        <strain evidence="4 5">Poly41</strain>
    </source>
</reference>
<dbReference type="GO" id="GO:0004467">
    <property type="term" value="F:long-chain fatty acid-CoA ligase activity"/>
    <property type="evidence" value="ECO:0007669"/>
    <property type="project" value="UniProtKB-EC"/>
</dbReference>
<dbReference type="InterPro" id="IPR050237">
    <property type="entry name" value="ATP-dep_AMP-bd_enzyme"/>
</dbReference>
<dbReference type="EMBL" id="SJPV01000001">
    <property type="protein sequence ID" value="TWU42503.1"/>
    <property type="molecule type" value="Genomic_DNA"/>
</dbReference>
<feature type="domain" description="AMP-binding enzyme C-terminal" evidence="3">
    <location>
        <begin position="468"/>
        <end position="544"/>
    </location>
</feature>
<accession>A0A5C6DYJ0</accession>
<dbReference type="InterPro" id="IPR045851">
    <property type="entry name" value="AMP-bd_C_sf"/>
</dbReference>
<keyword evidence="1" id="KW-1133">Transmembrane helix</keyword>
<dbReference type="InterPro" id="IPR025110">
    <property type="entry name" value="AMP-bd_C"/>
</dbReference>
<keyword evidence="5" id="KW-1185">Reference proteome</keyword>
<keyword evidence="4" id="KW-0436">Ligase</keyword>
<name>A0A5C6DYJ0_9BACT</name>
<evidence type="ECO:0000259" key="2">
    <source>
        <dbReference type="Pfam" id="PF00501"/>
    </source>
</evidence>